<dbReference type="EC" id="2.1.1.-" evidence="12"/>
<dbReference type="GO" id="GO:0030488">
    <property type="term" value="P:tRNA methylation"/>
    <property type="evidence" value="ECO:0007669"/>
    <property type="project" value="UniProtKB-ARBA"/>
</dbReference>
<keyword evidence="8" id="KW-0539">Nucleus</keyword>
<comment type="similarity">
    <text evidence="3 12">Belongs to the methyltransferase superfamily. METL family.</text>
</comment>
<evidence type="ECO:0000256" key="5">
    <source>
        <dbReference type="ARBA" id="ARBA00022603"/>
    </source>
</evidence>
<evidence type="ECO:0000256" key="11">
    <source>
        <dbReference type="ARBA" id="ARBA00065134"/>
    </source>
</evidence>
<organism evidence="13 14">
    <name type="scientific">Chironomus riparius</name>
    <dbReference type="NCBI Taxonomy" id="315576"/>
    <lineage>
        <taxon>Eukaryota</taxon>
        <taxon>Metazoa</taxon>
        <taxon>Ecdysozoa</taxon>
        <taxon>Arthropoda</taxon>
        <taxon>Hexapoda</taxon>
        <taxon>Insecta</taxon>
        <taxon>Pterygota</taxon>
        <taxon>Neoptera</taxon>
        <taxon>Endopterygota</taxon>
        <taxon>Diptera</taxon>
        <taxon>Nematocera</taxon>
        <taxon>Chironomoidea</taxon>
        <taxon>Chironomidae</taxon>
        <taxon>Chironominae</taxon>
        <taxon>Chironomus</taxon>
    </lineage>
</organism>
<dbReference type="SUPFAM" id="SSF53335">
    <property type="entry name" value="S-adenosyl-L-methionine-dependent methyltransferases"/>
    <property type="match status" value="1"/>
</dbReference>
<dbReference type="GO" id="GO:0005634">
    <property type="term" value="C:nucleus"/>
    <property type="evidence" value="ECO:0007669"/>
    <property type="project" value="UniProtKB-SubCell"/>
</dbReference>
<keyword evidence="14" id="KW-1185">Reference proteome</keyword>
<evidence type="ECO:0000256" key="1">
    <source>
        <dbReference type="ARBA" id="ARBA00004123"/>
    </source>
</evidence>
<reference evidence="13" key="1">
    <citation type="submission" date="2022-01" db="EMBL/GenBank/DDBJ databases">
        <authorList>
            <person name="King R."/>
        </authorList>
    </citation>
    <scope>NUCLEOTIDE SEQUENCE</scope>
</reference>
<dbReference type="EMBL" id="OU895878">
    <property type="protein sequence ID" value="CAG9805469.1"/>
    <property type="molecule type" value="Genomic_DNA"/>
</dbReference>
<dbReference type="AlphaFoldDB" id="A0A9N9RX17"/>
<evidence type="ECO:0000256" key="9">
    <source>
        <dbReference type="ARBA" id="ARBA00050646"/>
    </source>
</evidence>
<protein>
    <recommendedName>
        <fullName evidence="12">tRNA N(3)-methylcytidine methyltransferase</fullName>
        <ecNumber evidence="12">2.1.1.-</ecNumber>
    </recommendedName>
</protein>
<keyword evidence="6 12" id="KW-0808">Transferase</keyword>
<evidence type="ECO:0000313" key="14">
    <source>
        <dbReference type="Proteomes" id="UP001153620"/>
    </source>
</evidence>
<evidence type="ECO:0000256" key="7">
    <source>
        <dbReference type="ARBA" id="ARBA00022694"/>
    </source>
</evidence>
<dbReference type="GO" id="GO:0052735">
    <property type="term" value="F:tRNA (cytidine-3-)-methyltransferase activity"/>
    <property type="evidence" value="ECO:0007669"/>
    <property type="project" value="UniProtKB-ARBA"/>
</dbReference>
<dbReference type="CDD" id="cd02440">
    <property type="entry name" value="AdoMet_MTases"/>
    <property type="match status" value="1"/>
</dbReference>
<dbReference type="PANTHER" id="PTHR22809:SF5">
    <property type="entry name" value="TRNA N(3)-METHYLCYTIDINE METHYLTRANSFERASE METTL6"/>
    <property type="match status" value="1"/>
</dbReference>
<comment type="catalytic activity">
    <reaction evidence="9">
        <text>cytidine(32) in tRNA(Ser) + S-adenosyl-L-methionine = N(3)-methylcytidine(32) in tRNA(Ser) + S-adenosyl-L-homocysteine + H(+)</text>
        <dbReference type="Rhea" id="RHEA:50956"/>
        <dbReference type="Rhea" id="RHEA-COMP:12849"/>
        <dbReference type="Rhea" id="RHEA-COMP:12851"/>
        <dbReference type="ChEBI" id="CHEBI:15378"/>
        <dbReference type="ChEBI" id="CHEBI:57856"/>
        <dbReference type="ChEBI" id="CHEBI:59789"/>
        <dbReference type="ChEBI" id="CHEBI:74894"/>
        <dbReference type="ChEBI" id="CHEBI:82748"/>
    </reaction>
    <physiologicalReaction direction="left-to-right" evidence="9">
        <dbReference type="Rhea" id="RHEA:50957"/>
    </physiologicalReaction>
</comment>
<proteinExistence type="inferred from homology"/>
<dbReference type="InterPro" id="IPR026113">
    <property type="entry name" value="METTL2/6/8-like"/>
</dbReference>
<comment type="subcellular location">
    <subcellularLocation>
        <location evidence="2">Cytoplasm</location>
    </subcellularLocation>
    <subcellularLocation>
        <location evidence="1">Nucleus</location>
    </subcellularLocation>
</comment>
<evidence type="ECO:0000313" key="13">
    <source>
        <dbReference type="EMBL" id="CAG9805469.1"/>
    </source>
</evidence>
<evidence type="ECO:0000256" key="6">
    <source>
        <dbReference type="ARBA" id="ARBA00022679"/>
    </source>
</evidence>
<evidence type="ECO:0000256" key="4">
    <source>
        <dbReference type="ARBA" id="ARBA00022490"/>
    </source>
</evidence>
<evidence type="ECO:0000256" key="10">
    <source>
        <dbReference type="ARBA" id="ARBA00058280"/>
    </source>
</evidence>
<comment type="function">
    <text evidence="10">S-adenosyl-L-methionine-dependent methyltransferase that mediates N(3)-methylcytidine modification of residue 32 of the tRNA anticodon loop of tRNA(Ser), including tRNA(Ser)(UGA) and tRNA(Ser)(GCU). Interaction with SARS1/SerRS is required for N(3)-methylcytidine methylation.</text>
</comment>
<dbReference type="FunFam" id="3.40.50.150:FF:000279">
    <property type="entry name" value="Methyltransferase-like protein"/>
    <property type="match status" value="1"/>
</dbReference>
<dbReference type="Proteomes" id="UP001153620">
    <property type="component" value="Chromosome 2"/>
</dbReference>
<dbReference type="InterPro" id="IPR029063">
    <property type="entry name" value="SAM-dependent_MTases_sf"/>
</dbReference>
<dbReference type="PANTHER" id="PTHR22809">
    <property type="entry name" value="METHYLTRANSFERASE-RELATED"/>
    <property type="match status" value="1"/>
</dbReference>
<dbReference type="OrthoDB" id="417697at2759"/>
<dbReference type="Pfam" id="PF13489">
    <property type="entry name" value="Methyltransf_23"/>
    <property type="match status" value="1"/>
</dbReference>
<accession>A0A9N9RX17</accession>
<keyword evidence="4" id="KW-0963">Cytoplasm</keyword>
<name>A0A9N9RX17_9DIPT</name>
<reference evidence="13" key="2">
    <citation type="submission" date="2022-10" db="EMBL/GenBank/DDBJ databases">
        <authorList>
            <consortium name="ENA_rothamsted_submissions"/>
            <consortium name="culmorum"/>
            <person name="King R."/>
        </authorList>
    </citation>
    <scope>NUCLEOTIDE SEQUENCE</scope>
</reference>
<dbReference type="Gene3D" id="3.40.50.150">
    <property type="entry name" value="Vaccinia Virus protein VP39"/>
    <property type="match status" value="1"/>
</dbReference>
<keyword evidence="7" id="KW-0819">tRNA processing</keyword>
<dbReference type="GO" id="GO:0005737">
    <property type="term" value="C:cytoplasm"/>
    <property type="evidence" value="ECO:0007669"/>
    <property type="project" value="UniProtKB-SubCell"/>
</dbReference>
<dbReference type="PIRSF" id="PIRSF037755">
    <property type="entry name" value="Mettl2_prd"/>
    <property type="match status" value="1"/>
</dbReference>
<comment type="subunit">
    <text evidence="11">Monomer. Interacts with SARS1/SerRS; interaction is mediated via tRNA(Ser) and is required for N(3)-methylcytidine methylation.</text>
</comment>
<evidence type="ECO:0000256" key="2">
    <source>
        <dbReference type="ARBA" id="ARBA00004496"/>
    </source>
</evidence>
<evidence type="ECO:0000256" key="3">
    <source>
        <dbReference type="ARBA" id="ARBA00009725"/>
    </source>
</evidence>
<sequence>MEDEFVNNLVLKEHPKLTKEMQDKLEKQNSRIVSDFKAQKLEKDAQKNWDLFYKRNETRFFKDRLWTIREFKELAGSFDDQKKVLLEVGCGVGNMVYPLIEEKHNSYFIYACDFSQRAVDFVKKNELYDESKIKAFQCDITSESIFATIKEESVDIITMIFVLSAIHPEKFKVVAENLFKLLKKGGILMFRDYGLYDMAQLRFKSGNKIAENFYVRQDGTRSYFFSLDEAKSIFESAGFEVDQNNFIQRRTINKKEDVDVKRWFIQGKYIKP</sequence>
<evidence type="ECO:0000256" key="12">
    <source>
        <dbReference type="PIRNR" id="PIRNR037755"/>
    </source>
</evidence>
<gene>
    <name evidence="13" type="ORF">CHIRRI_LOCUS8341</name>
</gene>
<keyword evidence="5 12" id="KW-0489">Methyltransferase</keyword>
<evidence type="ECO:0000256" key="8">
    <source>
        <dbReference type="ARBA" id="ARBA00023242"/>
    </source>
</evidence>